<evidence type="ECO:0000313" key="4">
    <source>
        <dbReference type="Proteomes" id="UP000319514"/>
    </source>
</evidence>
<keyword evidence="2" id="KW-1133">Transmembrane helix</keyword>
<reference evidence="3 4" key="1">
    <citation type="submission" date="2019-06" db="EMBL/GenBank/DDBJ databases">
        <title>Sequencing the genomes of 1000 actinobacteria strains.</title>
        <authorList>
            <person name="Klenk H.-P."/>
        </authorList>
    </citation>
    <scope>NUCLEOTIDE SEQUENCE [LARGE SCALE GENOMIC DNA]</scope>
    <source>
        <strain evidence="3 4">DSM 18082</strain>
    </source>
</reference>
<organism evidence="3 4">
    <name type="scientific">Oryzihumus leptocrescens</name>
    <dbReference type="NCBI Taxonomy" id="297536"/>
    <lineage>
        <taxon>Bacteria</taxon>
        <taxon>Bacillati</taxon>
        <taxon>Actinomycetota</taxon>
        <taxon>Actinomycetes</taxon>
        <taxon>Micrococcales</taxon>
        <taxon>Intrasporangiaceae</taxon>
        <taxon>Oryzihumus</taxon>
    </lineage>
</organism>
<keyword evidence="4" id="KW-1185">Reference proteome</keyword>
<evidence type="ECO:0000256" key="1">
    <source>
        <dbReference type="SAM" id="MobiDB-lite"/>
    </source>
</evidence>
<keyword evidence="2" id="KW-0472">Membrane</keyword>
<comment type="caution">
    <text evidence="3">The sequence shown here is derived from an EMBL/GenBank/DDBJ whole genome shotgun (WGS) entry which is preliminary data.</text>
</comment>
<protein>
    <submittedName>
        <fullName evidence="3">Uncharacterized protein</fullName>
    </submittedName>
</protein>
<dbReference type="AlphaFoldDB" id="A0A542ZJ12"/>
<feature type="region of interest" description="Disordered" evidence="1">
    <location>
        <begin position="259"/>
        <end position="302"/>
    </location>
</feature>
<accession>A0A542ZJ12</accession>
<sequence>MDTMSRRLNNTVLRGAAAVVLAGGAALALAGGARADGLPLPLPSTPSLPAPAPSSSTSLLPARVDLNLPVLKQAPQPPASPLPPVSAAPAPAPLVDGLTQASTGVKGALDQVGQATAGTPLSLLNTSGAAARLAAVTVDADPLATACVQATGTGTGLANVDLTALGADVGTPVQQTLPGVVNACPAGTGAGTGNGTPGTGTDTLATAGATAGSLVGACARLTTSVVPVESTVVVLDQDLVTSLTKAGLPLDQLVVPCPTDGNGGGGSGGGTGGTGGDSGGSGGASGSAGTGTGGSSSAASDVPSLGGSLPFTGAQVSLFLVLASALLASGATLVARARRAGTAAVRLV</sequence>
<dbReference type="EMBL" id="VFOQ01000001">
    <property type="protein sequence ID" value="TQL60268.1"/>
    <property type="molecule type" value="Genomic_DNA"/>
</dbReference>
<gene>
    <name evidence="3" type="ORF">FB474_1652</name>
</gene>
<feature type="transmembrane region" description="Helical" evidence="2">
    <location>
        <begin position="318"/>
        <end position="337"/>
    </location>
</feature>
<feature type="compositionally biased region" description="Gly residues" evidence="1">
    <location>
        <begin position="261"/>
        <end position="294"/>
    </location>
</feature>
<keyword evidence="2" id="KW-0812">Transmembrane</keyword>
<name>A0A542ZJ12_9MICO</name>
<dbReference type="Proteomes" id="UP000319514">
    <property type="component" value="Unassembled WGS sequence"/>
</dbReference>
<proteinExistence type="predicted"/>
<evidence type="ECO:0000313" key="3">
    <source>
        <dbReference type="EMBL" id="TQL60268.1"/>
    </source>
</evidence>
<evidence type="ECO:0000256" key="2">
    <source>
        <dbReference type="SAM" id="Phobius"/>
    </source>
</evidence>